<dbReference type="EMBL" id="LWDV01000009">
    <property type="protein sequence ID" value="OCL26660.1"/>
    <property type="molecule type" value="Genomic_DNA"/>
</dbReference>
<keyword evidence="3 5" id="KW-1133">Transmembrane helix</keyword>
<reference evidence="6 7" key="2">
    <citation type="submission" date="2016-08" db="EMBL/GenBank/DDBJ databases">
        <title>Orenia metallireducens sp. nov. strain Z6, a Novel Metal-reducing Firmicute from the Deep Subsurface.</title>
        <authorList>
            <person name="Maxim B.I."/>
            <person name="Kenneth K."/>
            <person name="Flynn T.M."/>
            <person name="Oloughlin E.J."/>
            <person name="Locke R.A."/>
            <person name="Weber J.R."/>
            <person name="Egan S.M."/>
            <person name="Mackie R.I."/>
            <person name="Cann I.K."/>
        </authorList>
    </citation>
    <scope>NUCLEOTIDE SEQUENCE [LARGE SCALE GENOMIC DNA]</scope>
    <source>
        <strain evidence="6 7">Z6</strain>
    </source>
</reference>
<dbReference type="GO" id="GO:0046873">
    <property type="term" value="F:metal ion transmembrane transporter activity"/>
    <property type="evidence" value="ECO:0007669"/>
    <property type="project" value="InterPro"/>
</dbReference>
<dbReference type="Proteomes" id="UP000093514">
    <property type="component" value="Unassembled WGS sequence"/>
</dbReference>
<keyword evidence="4 5" id="KW-0472">Membrane</keyword>
<feature type="transmembrane region" description="Helical" evidence="5">
    <location>
        <begin position="221"/>
        <end position="241"/>
    </location>
</feature>
<feature type="transmembrane region" description="Helical" evidence="5">
    <location>
        <begin position="6"/>
        <end position="24"/>
    </location>
</feature>
<comment type="subcellular location">
    <subcellularLocation>
        <location evidence="1">Membrane</location>
        <topology evidence="1">Multi-pass membrane protein</topology>
    </subcellularLocation>
</comment>
<evidence type="ECO:0000313" key="7">
    <source>
        <dbReference type="Proteomes" id="UP000093514"/>
    </source>
</evidence>
<evidence type="ECO:0000313" key="6">
    <source>
        <dbReference type="EMBL" id="OCL26660.1"/>
    </source>
</evidence>
<organism evidence="6 7">
    <name type="scientific">Orenia metallireducens</name>
    <dbReference type="NCBI Taxonomy" id="1413210"/>
    <lineage>
        <taxon>Bacteria</taxon>
        <taxon>Bacillati</taxon>
        <taxon>Bacillota</taxon>
        <taxon>Clostridia</taxon>
        <taxon>Halanaerobiales</taxon>
        <taxon>Halobacteroidaceae</taxon>
        <taxon>Orenia</taxon>
    </lineage>
</organism>
<feature type="transmembrane region" description="Helical" evidence="5">
    <location>
        <begin position="163"/>
        <end position="185"/>
    </location>
</feature>
<dbReference type="AlphaFoldDB" id="A0A1C0A8X4"/>
<dbReference type="GO" id="GO:0016020">
    <property type="term" value="C:membrane"/>
    <property type="evidence" value="ECO:0007669"/>
    <property type="project" value="UniProtKB-SubCell"/>
</dbReference>
<comment type="caution">
    <text evidence="6">The sequence shown here is derived from an EMBL/GenBank/DDBJ whole genome shotgun (WGS) entry which is preliminary data.</text>
</comment>
<keyword evidence="7" id="KW-1185">Reference proteome</keyword>
<evidence type="ECO:0000256" key="2">
    <source>
        <dbReference type="ARBA" id="ARBA00022692"/>
    </source>
</evidence>
<dbReference type="OrthoDB" id="9787346at2"/>
<evidence type="ECO:0000256" key="4">
    <source>
        <dbReference type="ARBA" id="ARBA00023136"/>
    </source>
</evidence>
<reference evidence="7" key="1">
    <citation type="submission" date="2016-07" db="EMBL/GenBank/DDBJ databases">
        <authorList>
            <person name="Florea S."/>
            <person name="Webb J.S."/>
            <person name="Jaromczyk J."/>
            <person name="Schardl C.L."/>
        </authorList>
    </citation>
    <scope>NUCLEOTIDE SEQUENCE [LARGE SCALE GENOMIC DNA]</scope>
    <source>
        <strain evidence="7">Z6</strain>
    </source>
</reference>
<feature type="transmembrane region" description="Helical" evidence="5">
    <location>
        <begin position="31"/>
        <end position="49"/>
    </location>
</feature>
<protein>
    <recommendedName>
        <fullName evidence="8">Zinc transporter, ZIP family</fullName>
    </recommendedName>
</protein>
<dbReference type="RefSeq" id="WP_068718711.1">
    <property type="nucleotide sequence ID" value="NZ_LWDV01000009.1"/>
</dbReference>
<proteinExistence type="predicted"/>
<keyword evidence="2 5" id="KW-0812">Transmembrane</keyword>
<name>A0A1C0A8X4_9FIRM</name>
<evidence type="ECO:0000256" key="5">
    <source>
        <dbReference type="SAM" id="Phobius"/>
    </source>
</evidence>
<sequence length="242" mass="25254">MLRAALWGGLAGSAVFLGSLVGLSFNIEKKIIGFIMAFGTGVLIGAASFELLTQAVEDGGIKLTTIAFIGGALLFTIFNLLIAKRGGHQRKRSKGNPEGHSGLAIFIGTIMDAIPESLIIGVSLVDSTNVSYLLVIAVFLSNFPEGLSSSIGLKKDGYSKTRILLLWVLVSVLALLSSLVGFFLLKDSSPAIIAMISAFAAGGIVAMVSSTMMPEAYEESGVWVGLIAALGLMSSVILINLE</sequence>
<dbReference type="InterPro" id="IPR003689">
    <property type="entry name" value="ZIP"/>
</dbReference>
<evidence type="ECO:0000256" key="3">
    <source>
        <dbReference type="ARBA" id="ARBA00022989"/>
    </source>
</evidence>
<gene>
    <name evidence="6" type="ORF">U472_11830</name>
</gene>
<dbReference type="Pfam" id="PF02535">
    <property type="entry name" value="Zip"/>
    <property type="match status" value="1"/>
</dbReference>
<evidence type="ECO:0000256" key="1">
    <source>
        <dbReference type="ARBA" id="ARBA00004141"/>
    </source>
</evidence>
<evidence type="ECO:0008006" key="8">
    <source>
        <dbReference type="Google" id="ProtNLM"/>
    </source>
</evidence>
<accession>A0A1C0A8X4</accession>
<feature type="transmembrane region" description="Helical" evidence="5">
    <location>
        <begin position="61"/>
        <end position="82"/>
    </location>
</feature>
<feature type="transmembrane region" description="Helical" evidence="5">
    <location>
        <begin position="191"/>
        <end position="209"/>
    </location>
</feature>